<accession>A0A9P6TAE0</accession>
<keyword evidence="1" id="KW-1133">Transmembrane helix</keyword>
<dbReference type="EMBL" id="MU167317">
    <property type="protein sequence ID" value="KAG0143498.1"/>
    <property type="molecule type" value="Genomic_DNA"/>
</dbReference>
<comment type="caution">
    <text evidence="2">The sequence shown here is derived from an EMBL/GenBank/DDBJ whole genome shotgun (WGS) entry which is preliminary data.</text>
</comment>
<dbReference type="Proteomes" id="UP000886653">
    <property type="component" value="Unassembled WGS sequence"/>
</dbReference>
<evidence type="ECO:0000313" key="2">
    <source>
        <dbReference type="EMBL" id="KAG0143498.1"/>
    </source>
</evidence>
<name>A0A9P6TAE0_9BASI</name>
<keyword evidence="3" id="KW-1185">Reference proteome</keyword>
<evidence type="ECO:0000256" key="1">
    <source>
        <dbReference type="SAM" id="Phobius"/>
    </source>
</evidence>
<keyword evidence="1" id="KW-0812">Transmembrane</keyword>
<organism evidence="2 3">
    <name type="scientific">Cronartium quercuum f. sp. fusiforme G11</name>
    <dbReference type="NCBI Taxonomy" id="708437"/>
    <lineage>
        <taxon>Eukaryota</taxon>
        <taxon>Fungi</taxon>
        <taxon>Dikarya</taxon>
        <taxon>Basidiomycota</taxon>
        <taxon>Pucciniomycotina</taxon>
        <taxon>Pucciniomycetes</taxon>
        <taxon>Pucciniales</taxon>
        <taxon>Coleosporiaceae</taxon>
        <taxon>Cronartium</taxon>
    </lineage>
</organism>
<reference evidence="2" key="1">
    <citation type="submission" date="2013-11" db="EMBL/GenBank/DDBJ databases">
        <title>Genome sequence of the fusiform rust pathogen reveals effectors for host alternation and coevolution with pine.</title>
        <authorList>
            <consortium name="DOE Joint Genome Institute"/>
            <person name="Smith K."/>
            <person name="Pendleton A."/>
            <person name="Kubisiak T."/>
            <person name="Anderson C."/>
            <person name="Salamov A."/>
            <person name="Aerts A."/>
            <person name="Riley R."/>
            <person name="Clum A."/>
            <person name="Lindquist E."/>
            <person name="Ence D."/>
            <person name="Campbell M."/>
            <person name="Kronenberg Z."/>
            <person name="Feau N."/>
            <person name="Dhillon B."/>
            <person name="Hamelin R."/>
            <person name="Burleigh J."/>
            <person name="Smith J."/>
            <person name="Yandell M."/>
            <person name="Nelson C."/>
            <person name="Grigoriev I."/>
            <person name="Davis J."/>
        </authorList>
    </citation>
    <scope>NUCLEOTIDE SEQUENCE</scope>
    <source>
        <strain evidence="2">G11</strain>
    </source>
</reference>
<feature type="transmembrane region" description="Helical" evidence="1">
    <location>
        <begin position="57"/>
        <end position="77"/>
    </location>
</feature>
<proteinExistence type="predicted"/>
<sequence>MSEVKVKLRAQFQTRKLGWLGLGEEFERQETGDCYHTRRPMALSIITILSSLHRSTFPFLFFFCFSFHFFHHVHGFYP</sequence>
<protein>
    <submittedName>
        <fullName evidence="2">Uncharacterized protein</fullName>
    </submittedName>
</protein>
<keyword evidence="1" id="KW-0472">Membrane</keyword>
<dbReference type="AlphaFoldDB" id="A0A9P6TAE0"/>
<gene>
    <name evidence="2" type="ORF">CROQUDRAFT_181065</name>
</gene>
<evidence type="ECO:0000313" key="3">
    <source>
        <dbReference type="Proteomes" id="UP000886653"/>
    </source>
</evidence>